<dbReference type="Gene3D" id="3.30.559.10">
    <property type="entry name" value="Chloramphenicol acetyltransferase-like domain"/>
    <property type="match status" value="2"/>
</dbReference>
<dbReference type="InterPro" id="IPR050317">
    <property type="entry name" value="Plant_Fungal_Acyltransferase"/>
</dbReference>
<dbReference type="EMBL" id="JAIWQS010000266">
    <property type="protein sequence ID" value="KAJ8746833.1"/>
    <property type="molecule type" value="Genomic_DNA"/>
</dbReference>
<protein>
    <recommendedName>
        <fullName evidence="4">Omega-hydroxypalmitate O-feruloyl transferase</fullName>
    </recommendedName>
</protein>
<dbReference type="AlphaFoldDB" id="A0AAV8S3W2"/>
<sequence length="459" mass="51942">MEPITKHDPSPLLIHDLKVTVQRTSLVYPPQQTENRSMFLSNIDQVLNFDVQTIHFFPSHKDFPPEIVAQRVKSALERLLVPYDFLAGRMKFNPEVRRLELDCNRNGAGFVLASSECSLEEIGDLVYPNPAFKDLVTSTVDQLAEDDQPLCILQVTSFKCGGFAIGTSTNHATFDGIGYKSFLENLAAMAADKPLTISPCNDRQLLAARNPPHVTFPHPELLKLDSTIPCNAPVFHSTEEPLDFKIFRLSSRHVSDLKDKAKKCPDSRVSSFNAVTAHIWRCKALSSSLHRDTINHINDGDDDELERVSTILYAVNIRPRLVPPLPESYVGNAVLSAYGSGKCRELKEGPFWRLVQMVGEGAKRMTEEYVRSCIDWGEMNKGYPHGEFLISSWWRMGFDEVEYPWGKPKYSCPVVHHRKDIILLFPDIQDKNAVNVLVALPTKQMNNFQALFHYFLTNP</sequence>
<name>A0AAV8S3W2_9ROSI</name>
<dbReference type="InterPro" id="IPR023213">
    <property type="entry name" value="CAT-like_dom_sf"/>
</dbReference>
<comment type="similarity">
    <text evidence="1">Belongs to the plant acyltransferase family.</text>
</comment>
<reference evidence="2 3" key="1">
    <citation type="submission" date="2021-09" db="EMBL/GenBank/DDBJ databases">
        <title>Genomic insights and catalytic innovation underlie evolution of tropane alkaloids biosynthesis.</title>
        <authorList>
            <person name="Wang Y.-J."/>
            <person name="Tian T."/>
            <person name="Huang J.-P."/>
            <person name="Huang S.-X."/>
        </authorList>
    </citation>
    <scope>NUCLEOTIDE SEQUENCE [LARGE SCALE GENOMIC DNA]</scope>
    <source>
        <strain evidence="2">KIB-2018</strain>
        <tissue evidence="2">Leaf</tissue>
    </source>
</reference>
<accession>A0AAV8S3W2</accession>
<dbReference type="Pfam" id="PF02458">
    <property type="entry name" value="Transferase"/>
    <property type="match status" value="1"/>
</dbReference>
<dbReference type="PANTHER" id="PTHR31642:SF189">
    <property type="entry name" value="ACYLTRANSFERASE GLAUCE"/>
    <property type="match status" value="1"/>
</dbReference>
<organism evidence="2 3">
    <name type="scientific">Erythroxylum novogranatense</name>
    <dbReference type="NCBI Taxonomy" id="1862640"/>
    <lineage>
        <taxon>Eukaryota</taxon>
        <taxon>Viridiplantae</taxon>
        <taxon>Streptophyta</taxon>
        <taxon>Embryophyta</taxon>
        <taxon>Tracheophyta</taxon>
        <taxon>Spermatophyta</taxon>
        <taxon>Magnoliopsida</taxon>
        <taxon>eudicotyledons</taxon>
        <taxon>Gunneridae</taxon>
        <taxon>Pentapetalae</taxon>
        <taxon>rosids</taxon>
        <taxon>fabids</taxon>
        <taxon>Malpighiales</taxon>
        <taxon>Erythroxylaceae</taxon>
        <taxon>Erythroxylum</taxon>
    </lineage>
</organism>
<evidence type="ECO:0008006" key="4">
    <source>
        <dbReference type="Google" id="ProtNLM"/>
    </source>
</evidence>
<keyword evidence="3" id="KW-1185">Reference proteome</keyword>
<comment type="caution">
    <text evidence="2">The sequence shown here is derived from an EMBL/GenBank/DDBJ whole genome shotgun (WGS) entry which is preliminary data.</text>
</comment>
<dbReference type="PANTHER" id="PTHR31642">
    <property type="entry name" value="TRICHOTHECENE 3-O-ACETYLTRANSFERASE"/>
    <property type="match status" value="1"/>
</dbReference>
<gene>
    <name evidence="2" type="ORF">K2173_003839</name>
</gene>
<evidence type="ECO:0000313" key="2">
    <source>
        <dbReference type="EMBL" id="KAJ8746833.1"/>
    </source>
</evidence>
<evidence type="ECO:0000256" key="1">
    <source>
        <dbReference type="ARBA" id="ARBA00009861"/>
    </source>
</evidence>
<evidence type="ECO:0000313" key="3">
    <source>
        <dbReference type="Proteomes" id="UP001159364"/>
    </source>
</evidence>
<dbReference type="Proteomes" id="UP001159364">
    <property type="component" value="Unassembled WGS sequence"/>
</dbReference>
<dbReference type="GO" id="GO:0016747">
    <property type="term" value="F:acyltransferase activity, transferring groups other than amino-acyl groups"/>
    <property type="evidence" value="ECO:0007669"/>
    <property type="project" value="TreeGrafter"/>
</dbReference>
<proteinExistence type="inferred from homology"/>